<dbReference type="Proteomes" id="UP000628736">
    <property type="component" value="Unassembled WGS sequence"/>
</dbReference>
<dbReference type="AlphaFoldDB" id="A0A8J6J6A0"/>
<evidence type="ECO:0000313" key="2">
    <source>
        <dbReference type="EMBL" id="MBC5721320.1"/>
    </source>
</evidence>
<evidence type="ECO:0000256" key="1">
    <source>
        <dbReference type="SAM" id="MobiDB-lite"/>
    </source>
</evidence>
<name>A0A8J6J6A0_9FIRM</name>
<feature type="compositionally biased region" description="Polar residues" evidence="1">
    <location>
        <begin position="49"/>
        <end position="58"/>
    </location>
</feature>
<organism evidence="2 3">
    <name type="scientific">Flintibacter hominis</name>
    <dbReference type="NCBI Taxonomy" id="2763048"/>
    <lineage>
        <taxon>Bacteria</taxon>
        <taxon>Bacillati</taxon>
        <taxon>Bacillota</taxon>
        <taxon>Clostridia</taxon>
        <taxon>Eubacteriales</taxon>
        <taxon>Flintibacter</taxon>
    </lineage>
</organism>
<sequence length="58" mass="6544">MKNREKRTGTDLLVHYTTAIYQRKAAILSQREEKGGKFDDKRGKISHASPLQTENGGL</sequence>
<dbReference type="RefSeq" id="WP_186851830.1">
    <property type="nucleotide sequence ID" value="NZ_JACOPO010000001.1"/>
</dbReference>
<keyword evidence="3" id="KW-1185">Reference proteome</keyword>
<gene>
    <name evidence="2" type="ORF">H8S11_00565</name>
</gene>
<evidence type="ECO:0000313" key="3">
    <source>
        <dbReference type="Proteomes" id="UP000628736"/>
    </source>
</evidence>
<feature type="region of interest" description="Disordered" evidence="1">
    <location>
        <begin position="30"/>
        <end position="58"/>
    </location>
</feature>
<accession>A0A8J6J6A0</accession>
<comment type="caution">
    <text evidence="2">The sequence shown here is derived from an EMBL/GenBank/DDBJ whole genome shotgun (WGS) entry which is preliminary data.</text>
</comment>
<proteinExistence type="predicted"/>
<feature type="compositionally biased region" description="Basic and acidic residues" evidence="1">
    <location>
        <begin position="30"/>
        <end position="43"/>
    </location>
</feature>
<reference evidence="2" key="1">
    <citation type="submission" date="2020-08" db="EMBL/GenBank/DDBJ databases">
        <title>Genome public.</title>
        <authorList>
            <person name="Liu C."/>
            <person name="Sun Q."/>
        </authorList>
    </citation>
    <scope>NUCLEOTIDE SEQUENCE</scope>
    <source>
        <strain evidence="2">NSJ-23</strain>
    </source>
</reference>
<protein>
    <submittedName>
        <fullName evidence="2">Uncharacterized protein</fullName>
    </submittedName>
</protein>
<dbReference type="EMBL" id="JACOPO010000001">
    <property type="protein sequence ID" value="MBC5721320.1"/>
    <property type="molecule type" value="Genomic_DNA"/>
</dbReference>